<dbReference type="InterPro" id="IPR007345">
    <property type="entry name" value="Polysacch_pyruvyl_Trfase"/>
</dbReference>
<dbReference type="Pfam" id="PF04230">
    <property type="entry name" value="PS_pyruv_trans"/>
    <property type="match status" value="1"/>
</dbReference>
<evidence type="ECO:0000259" key="3">
    <source>
        <dbReference type="Pfam" id="PF04230"/>
    </source>
</evidence>
<organism evidence="4 5">
    <name type="scientific">Limnochorda pilosa</name>
    <dbReference type="NCBI Taxonomy" id="1555112"/>
    <lineage>
        <taxon>Bacteria</taxon>
        <taxon>Bacillati</taxon>
        <taxon>Bacillota</taxon>
        <taxon>Limnochordia</taxon>
        <taxon>Limnochordales</taxon>
        <taxon>Limnochordaceae</taxon>
        <taxon>Limnochorda</taxon>
    </lineage>
</organism>
<evidence type="ECO:0000313" key="4">
    <source>
        <dbReference type="EMBL" id="BAS28771.1"/>
    </source>
</evidence>
<dbReference type="GO" id="GO:0016758">
    <property type="term" value="F:hexosyltransferase activity"/>
    <property type="evidence" value="ECO:0007669"/>
    <property type="project" value="TreeGrafter"/>
</dbReference>
<dbReference type="NCBIfam" id="TIGR00696">
    <property type="entry name" value="wecG_tagA_cpsF"/>
    <property type="match status" value="1"/>
</dbReference>
<gene>
    <name evidence="4" type="ORF">LIP_2942</name>
</gene>
<protein>
    <recommendedName>
        <fullName evidence="3">Polysaccharide pyruvyl transferase domain-containing protein</fullName>
    </recommendedName>
</protein>
<dbReference type="PATRIC" id="fig|1555112.3.peg.2986"/>
<evidence type="ECO:0000256" key="2">
    <source>
        <dbReference type="ARBA" id="ARBA00022679"/>
    </source>
</evidence>
<keyword evidence="5" id="KW-1185">Reference proteome</keyword>
<evidence type="ECO:0000313" key="5">
    <source>
        <dbReference type="Proteomes" id="UP000065807"/>
    </source>
</evidence>
<dbReference type="PANTHER" id="PTHR34136">
    <property type="match status" value="1"/>
</dbReference>
<dbReference type="Pfam" id="PF03808">
    <property type="entry name" value="Glyco_tran_WecG"/>
    <property type="match status" value="1"/>
</dbReference>
<dbReference type="EMBL" id="AP014924">
    <property type="protein sequence ID" value="BAS28771.1"/>
    <property type="molecule type" value="Genomic_DNA"/>
</dbReference>
<keyword evidence="1" id="KW-0328">Glycosyltransferase</keyword>
<name>A0A0K2SNU1_LIMPI</name>
<feature type="domain" description="Polysaccharide pyruvyl transferase" evidence="3">
    <location>
        <begin position="14"/>
        <end position="304"/>
    </location>
</feature>
<reference evidence="5" key="1">
    <citation type="submission" date="2015-07" db="EMBL/GenBank/DDBJ databases">
        <title>Complete genome sequence and phylogenetic analysis of Limnochorda pilosa.</title>
        <authorList>
            <person name="Watanabe M."/>
            <person name="Kojima H."/>
            <person name="Fukui M."/>
        </authorList>
    </citation>
    <scope>NUCLEOTIDE SEQUENCE [LARGE SCALE GENOMIC DNA]</scope>
    <source>
        <strain evidence="5">HC45</strain>
    </source>
</reference>
<sequence length="643" mass="67767">MSPVVLSGYYGFGNTGDEAILEVVAAALRSGAPGVPLRVLSADPAATAQRLARIGVVSPQEAEQVTVSRAPVRALAEAGWAGLLVSGGGGLLQERTSRRSLLYYLALLLWARARGVPRVVFAQGVGPLWRRGSLRLTRAALDGATIWVRDGASRALLEDLGLRGVQVTADPVFAVWSPPEAVGPGTEPSTEGGGALGVVLRPSEGHEGLERDAALLRSVAGAAAVRGIPVKLIAFQPERERAWAEGLVARVPGVELEDPDAWAGATLSEWLAAFRGLRAVVSARYHAVAFAALASRPALALAVDPKLTQLAAELGVPDQCLAPPLGPGEVGAAVERLLEEGRAASPEAVARLRERAEAGLAALARRASELLSGQSAPATAAGGWRARRFHVLGVPVDPVTLEQATAIVAGWCQGPMQEGGRQVVTCNPELAMHAQAPGEGGEALRAVLARADLTLADGVGLVWGARFLGHALPGRVAGADLAERLCGEAARYGWRLFLWGGEPGVAQSAAARLRERWPGLQVVGTEHGYLREGEEAAALERLRQAQPHLVLVGLGAPRQELWIDRLRATGEAASPARVMLGVGGVLDVWAGRKPRAPGWVQWLGLEWLYRTVLEPRRLRRLVALPRFVAAVLAERLRGEGERA</sequence>
<dbReference type="PANTHER" id="PTHR34136:SF1">
    <property type="entry name" value="UDP-N-ACETYL-D-MANNOSAMINURONIC ACID TRANSFERASE"/>
    <property type="match status" value="1"/>
</dbReference>
<dbReference type="RefSeq" id="WP_082726359.1">
    <property type="nucleotide sequence ID" value="NZ_AP014924.1"/>
</dbReference>
<dbReference type="Proteomes" id="UP000065807">
    <property type="component" value="Chromosome"/>
</dbReference>
<dbReference type="InterPro" id="IPR004629">
    <property type="entry name" value="WecG_TagA_CpsF"/>
</dbReference>
<reference evidence="5" key="2">
    <citation type="journal article" date="2016" name="Int. J. Syst. Evol. Microbiol.">
        <title>Complete genome sequence and cell structure of Limnochorda pilosa, a Gram-negative spore-former within the phylum Firmicutes.</title>
        <authorList>
            <person name="Watanabe M."/>
            <person name="Kojima H."/>
            <person name="Fukui M."/>
        </authorList>
    </citation>
    <scope>NUCLEOTIDE SEQUENCE [LARGE SCALE GENOMIC DNA]</scope>
    <source>
        <strain evidence="5">HC45</strain>
    </source>
</reference>
<evidence type="ECO:0000256" key="1">
    <source>
        <dbReference type="ARBA" id="ARBA00022676"/>
    </source>
</evidence>
<dbReference type="KEGG" id="lpil:LIP_2942"/>
<accession>A0A0K2SNU1</accession>
<proteinExistence type="predicted"/>
<dbReference type="OrthoDB" id="9771846at2"/>
<dbReference type="AlphaFoldDB" id="A0A0K2SNU1"/>
<keyword evidence="2" id="KW-0808">Transferase</keyword>
<dbReference type="STRING" id="1555112.LIP_2942"/>
<dbReference type="CDD" id="cd06533">
    <property type="entry name" value="Glyco_transf_WecG_TagA"/>
    <property type="match status" value="1"/>
</dbReference>